<proteinExistence type="predicted"/>
<name>A0ABD1KLP3_9TELE</name>
<keyword evidence="3" id="KW-1185">Reference proteome</keyword>
<accession>A0ABD1KLP3</accession>
<evidence type="ECO:0000313" key="2">
    <source>
        <dbReference type="EMBL" id="KAL2100095.1"/>
    </source>
</evidence>
<dbReference type="InterPro" id="IPR008983">
    <property type="entry name" value="Tumour_necrosis_fac-like_dom"/>
</dbReference>
<keyword evidence="1" id="KW-0472">Membrane</keyword>
<feature type="transmembrane region" description="Helical" evidence="1">
    <location>
        <begin position="12"/>
        <end position="31"/>
    </location>
</feature>
<keyword evidence="1" id="KW-1133">Transmembrane helix</keyword>
<evidence type="ECO:0000313" key="3">
    <source>
        <dbReference type="Proteomes" id="UP001591681"/>
    </source>
</evidence>
<comment type="caution">
    <text evidence="2">The sequence shown here is derived from an EMBL/GenBank/DDBJ whole genome shotgun (WGS) entry which is preliminary data.</text>
</comment>
<reference evidence="2 3" key="1">
    <citation type="submission" date="2024-09" db="EMBL/GenBank/DDBJ databases">
        <title>A chromosome-level genome assembly of Gray's grenadier anchovy, Coilia grayii.</title>
        <authorList>
            <person name="Fu Z."/>
        </authorList>
    </citation>
    <scope>NUCLEOTIDE SEQUENCE [LARGE SCALE GENOMIC DNA]</scope>
    <source>
        <strain evidence="2">G4</strain>
        <tissue evidence="2">Muscle</tissue>
    </source>
</reference>
<dbReference type="AlphaFoldDB" id="A0ABD1KLP3"/>
<gene>
    <name evidence="2" type="ORF">ACEWY4_004489</name>
</gene>
<keyword evidence="1" id="KW-0812">Transmembrane</keyword>
<organism evidence="2 3">
    <name type="scientific">Coilia grayii</name>
    <name type="common">Gray's grenadier anchovy</name>
    <dbReference type="NCBI Taxonomy" id="363190"/>
    <lineage>
        <taxon>Eukaryota</taxon>
        <taxon>Metazoa</taxon>
        <taxon>Chordata</taxon>
        <taxon>Craniata</taxon>
        <taxon>Vertebrata</taxon>
        <taxon>Euteleostomi</taxon>
        <taxon>Actinopterygii</taxon>
        <taxon>Neopterygii</taxon>
        <taxon>Teleostei</taxon>
        <taxon>Clupei</taxon>
        <taxon>Clupeiformes</taxon>
        <taxon>Clupeoidei</taxon>
        <taxon>Engraulidae</taxon>
        <taxon>Coilinae</taxon>
        <taxon>Coilia</taxon>
    </lineage>
</organism>
<evidence type="ECO:0000256" key="1">
    <source>
        <dbReference type="SAM" id="Phobius"/>
    </source>
</evidence>
<dbReference type="EMBL" id="JBHFQA010000004">
    <property type="protein sequence ID" value="KAL2100095.1"/>
    <property type="molecule type" value="Genomic_DNA"/>
</dbReference>
<sequence length="218" mass="24512">MSVSSTAQIRLITVGLVLIVCNVLCINLFLVSKAQSFLESRCESPKAHLSLRAYEDSSYTRDIGPVKWELDSNPLGISLGANRTQIIVNFGGHYIVFVQAVFYLNKSAVELSEDDGVIRLRLQLNTNDSAESTESELVAAWEEREVKELRDEQIVRLSFMVQVELQKYQYVRIKARHLDKLNYDEPVSTTLTIFRYADLQDGKACAVSPFGPCCDPKG</sequence>
<evidence type="ECO:0008006" key="4">
    <source>
        <dbReference type="Google" id="ProtNLM"/>
    </source>
</evidence>
<protein>
    <recommendedName>
        <fullName evidence="4">TNF family profile domain-containing protein</fullName>
    </recommendedName>
</protein>
<dbReference type="Proteomes" id="UP001591681">
    <property type="component" value="Unassembled WGS sequence"/>
</dbReference>
<dbReference type="Gene3D" id="2.60.120.40">
    <property type="match status" value="1"/>
</dbReference>